<dbReference type="Gene3D" id="3.40.47.10">
    <property type="match status" value="2"/>
</dbReference>
<evidence type="ECO:0000313" key="5">
    <source>
        <dbReference type="EMBL" id="KAK9019750.1"/>
    </source>
</evidence>
<evidence type="ECO:0000313" key="6">
    <source>
        <dbReference type="Proteomes" id="UP001396334"/>
    </source>
</evidence>
<dbReference type="Pfam" id="PF02797">
    <property type="entry name" value="Chal_sti_synt_C"/>
    <property type="match status" value="1"/>
</dbReference>
<proteinExistence type="inferred from homology"/>
<organism evidence="5 6">
    <name type="scientific">Hibiscus sabdariffa</name>
    <name type="common">roselle</name>
    <dbReference type="NCBI Taxonomy" id="183260"/>
    <lineage>
        <taxon>Eukaryota</taxon>
        <taxon>Viridiplantae</taxon>
        <taxon>Streptophyta</taxon>
        <taxon>Embryophyta</taxon>
        <taxon>Tracheophyta</taxon>
        <taxon>Spermatophyta</taxon>
        <taxon>Magnoliopsida</taxon>
        <taxon>eudicotyledons</taxon>
        <taxon>Gunneridae</taxon>
        <taxon>Pentapetalae</taxon>
        <taxon>rosids</taxon>
        <taxon>malvids</taxon>
        <taxon>Malvales</taxon>
        <taxon>Malvaceae</taxon>
        <taxon>Malvoideae</taxon>
        <taxon>Hibiscus</taxon>
    </lineage>
</organism>
<dbReference type="InterPro" id="IPR011141">
    <property type="entry name" value="Polyketide_synthase_type-III"/>
</dbReference>
<dbReference type="PANTHER" id="PTHR11877:SF57">
    <property type="entry name" value="CHALCONE SYNTHASE"/>
    <property type="match status" value="1"/>
</dbReference>
<evidence type="ECO:0000259" key="4">
    <source>
        <dbReference type="Pfam" id="PF02797"/>
    </source>
</evidence>
<feature type="domain" description="Chalcone/stilbene synthase N-terminal" evidence="3">
    <location>
        <begin position="4"/>
        <end position="57"/>
    </location>
</feature>
<dbReference type="PIRSF" id="PIRSF000451">
    <property type="entry name" value="PKS_III"/>
    <property type="match status" value="1"/>
</dbReference>
<accession>A0ABR2S3D2</accession>
<keyword evidence="2" id="KW-0012">Acyltransferase</keyword>
<evidence type="ECO:0008006" key="7">
    <source>
        <dbReference type="Google" id="ProtNLM"/>
    </source>
</evidence>
<keyword evidence="6" id="KW-1185">Reference proteome</keyword>
<feature type="domain" description="Chalcone/stilbene synthase C-terminal" evidence="4">
    <location>
        <begin position="270"/>
        <end position="425"/>
    </location>
</feature>
<dbReference type="SUPFAM" id="SSF53901">
    <property type="entry name" value="Thiolase-like"/>
    <property type="match status" value="2"/>
</dbReference>
<comment type="similarity">
    <text evidence="1 2">Belongs to the thiolase-like superfamily. Chalcone/stilbene synthases family.</text>
</comment>
<dbReference type="Pfam" id="PF00195">
    <property type="entry name" value="Chal_sti_synt_N"/>
    <property type="match status" value="2"/>
</dbReference>
<dbReference type="PANTHER" id="PTHR11877">
    <property type="entry name" value="HYDROXYMETHYLGLUTARYL-COA SYNTHASE"/>
    <property type="match status" value="1"/>
</dbReference>
<keyword evidence="2" id="KW-0808">Transferase</keyword>
<dbReference type="InterPro" id="IPR016039">
    <property type="entry name" value="Thiolase-like"/>
</dbReference>
<name>A0ABR2S3D2_9ROSI</name>
<sequence>MGSLGVAAVLAIGTANPPNCFNQVDYPDFYFRLTKTDHNSPLKDKFRRIYNKTHISSLFCWSIIVALSPSNSVNLIFPSHLHWQSCLRCHSEKSGIKKRYMHLTEDIINENPNLIIYKAPSFDARQEILVTEVPRLTNEAASKAINEWGQPVSKITHLVFCTSSGIDMPAADHKLAKLIGLKHSIQRFKIYQQGCFAAGTALRLAKDLAENNAGARVLVVCSENMVGCFQPPSETHLDVLVGSALFSDGAAAVIVGANPDATFKERPLFQIMSAKQHIIPDSDDIIVAKIREMGMAYYLSKRLPKVIAENIEQCLIQTFLPLGVEDLNKLFYVVHPGGPAVLKQIEEKLGLGKDKLKASWHVLSEYGNMWSPSVLFVLDEMRKNTTKQGEVVAAAATGLPEGLEWGVLLAFGPGVTVETLVLRSLASGKA</sequence>
<dbReference type="CDD" id="cd00831">
    <property type="entry name" value="CHS_like"/>
    <property type="match status" value="1"/>
</dbReference>
<comment type="caution">
    <text evidence="5">The sequence shown here is derived from an EMBL/GenBank/DDBJ whole genome shotgun (WGS) entry which is preliminary data.</text>
</comment>
<gene>
    <name evidence="5" type="ORF">V6N11_054258</name>
</gene>
<dbReference type="EMBL" id="JBBPBN010000017">
    <property type="protein sequence ID" value="KAK9019750.1"/>
    <property type="molecule type" value="Genomic_DNA"/>
</dbReference>
<dbReference type="InterPro" id="IPR001099">
    <property type="entry name" value="Chalcone/stilbene_synt_N"/>
</dbReference>
<dbReference type="InterPro" id="IPR012328">
    <property type="entry name" value="Chalcone/stilbene_synt_C"/>
</dbReference>
<feature type="domain" description="Chalcone/stilbene synthase N-terminal" evidence="3">
    <location>
        <begin position="91"/>
        <end position="259"/>
    </location>
</feature>
<reference evidence="5 6" key="1">
    <citation type="journal article" date="2024" name="G3 (Bethesda)">
        <title>Genome assembly of Hibiscus sabdariffa L. provides insights into metabolisms of medicinal natural products.</title>
        <authorList>
            <person name="Kim T."/>
        </authorList>
    </citation>
    <scope>NUCLEOTIDE SEQUENCE [LARGE SCALE GENOMIC DNA]</scope>
    <source>
        <strain evidence="5">TK-2024</strain>
        <tissue evidence="5">Old leaves</tissue>
    </source>
</reference>
<evidence type="ECO:0000259" key="3">
    <source>
        <dbReference type="Pfam" id="PF00195"/>
    </source>
</evidence>
<protein>
    <recommendedName>
        <fullName evidence="7">Chalcone synthase</fullName>
    </recommendedName>
</protein>
<dbReference type="Proteomes" id="UP001396334">
    <property type="component" value="Unassembled WGS sequence"/>
</dbReference>
<evidence type="ECO:0000256" key="2">
    <source>
        <dbReference type="RuleBase" id="RU003633"/>
    </source>
</evidence>
<evidence type="ECO:0000256" key="1">
    <source>
        <dbReference type="ARBA" id="ARBA00005531"/>
    </source>
</evidence>